<organism evidence="1 2">
    <name type="scientific">Curtobacterium herbarum</name>
    <dbReference type="NCBI Taxonomy" id="150122"/>
    <lineage>
        <taxon>Bacteria</taxon>
        <taxon>Bacillati</taxon>
        <taxon>Actinomycetota</taxon>
        <taxon>Actinomycetes</taxon>
        <taxon>Micrococcales</taxon>
        <taxon>Microbacteriaceae</taxon>
        <taxon>Curtobacterium</taxon>
    </lineage>
</organism>
<evidence type="ECO:0000313" key="1">
    <source>
        <dbReference type="EMBL" id="GAA1494937.1"/>
    </source>
</evidence>
<name>A0ABN1ZH90_9MICO</name>
<protein>
    <submittedName>
        <fullName evidence="1">Uncharacterized protein</fullName>
    </submittedName>
</protein>
<accession>A0ABN1ZH90</accession>
<keyword evidence="2" id="KW-1185">Reference proteome</keyword>
<dbReference type="EMBL" id="BAAAJX010000020">
    <property type="protein sequence ID" value="GAA1494937.1"/>
    <property type="molecule type" value="Genomic_DNA"/>
</dbReference>
<evidence type="ECO:0000313" key="2">
    <source>
        <dbReference type="Proteomes" id="UP001501742"/>
    </source>
</evidence>
<proteinExistence type="predicted"/>
<reference evidence="1 2" key="1">
    <citation type="journal article" date="2019" name="Int. J. Syst. Evol. Microbiol.">
        <title>The Global Catalogue of Microorganisms (GCM) 10K type strain sequencing project: providing services to taxonomists for standard genome sequencing and annotation.</title>
        <authorList>
            <consortium name="The Broad Institute Genomics Platform"/>
            <consortium name="The Broad Institute Genome Sequencing Center for Infectious Disease"/>
            <person name="Wu L."/>
            <person name="Ma J."/>
        </authorList>
    </citation>
    <scope>NUCLEOTIDE SEQUENCE [LARGE SCALE GENOMIC DNA]</scope>
    <source>
        <strain evidence="1 2">JCM 12140</strain>
    </source>
</reference>
<dbReference type="Proteomes" id="UP001501742">
    <property type="component" value="Unassembled WGS sequence"/>
</dbReference>
<dbReference type="RefSeq" id="WP_204608255.1">
    <property type="nucleotide sequence ID" value="NZ_BAAAJX010000020.1"/>
</dbReference>
<sequence length="420" mass="45246">MDDSIEIISDEDGFVVIGEPNAIERFLHREGLAEEPPAEAADASLAALGVLGQLAGAGMESSGRWVKLTKESAAIARKYPLMKDSVTGLSMGVARTTGGQTGHLLRFASVGSMLNPTTIASIGTIMNQMALQKSIDQLGEYLAEIDEKVEDLLRNQQDAVLADMIGVDFVIEDAMTGRASSGRVDEATWSKVQGTSATLARTQGYALRQLDGLVQKLEKKMKLGELADATQAIEPKVREWLAVIAHCLQLQDTLDVLELDRVLDAAPEDANQKRLALRAIRENRIERIAGSTKKLIERMDIAVTRANGKVLLQPIPARAVVRASNGVGEAVRQFHERVGVAHEHASTDAKRWRVAVGEFRERAIEEGTEGLSSAVTLSTSAVRNARLAAGRVAAGFAERALRETDGAAALEERQAGEEQP</sequence>
<comment type="caution">
    <text evidence="1">The sequence shown here is derived from an EMBL/GenBank/DDBJ whole genome shotgun (WGS) entry which is preliminary data.</text>
</comment>
<gene>
    <name evidence="1" type="ORF">GCM10009627_32830</name>
</gene>